<comment type="caution">
    <text evidence="7">The sequence shown here is derived from an EMBL/GenBank/DDBJ whole genome shotgun (WGS) entry which is preliminary data.</text>
</comment>
<dbReference type="Gene3D" id="3.40.50.150">
    <property type="entry name" value="Vaccinia Virus protein VP39"/>
    <property type="match status" value="1"/>
</dbReference>
<dbReference type="EC" id="2.1.1.22" evidence="2"/>
<dbReference type="GO" id="GO:0032259">
    <property type="term" value="P:methylation"/>
    <property type="evidence" value="ECO:0007669"/>
    <property type="project" value="UniProtKB-KW"/>
</dbReference>
<gene>
    <name evidence="7" type="ORF">G7K_5274-t1</name>
</gene>
<evidence type="ECO:0000256" key="6">
    <source>
        <dbReference type="SAM" id="MobiDB-lite"/>
    </source>
</evidence>
<evidence type="ECO:0000256" key="2">
    <source>
        <dbReference type="ARBA" id="ARBA00012003"/>
    </source>
</evidence>
<proteinExistence type="inferred from homology"/>
<dbReference type="OMA" id="GSMSMCA"/>
<dbReference type="PANTHER" id="PTHR12303:SF6">
    <property type="entry name" value="CARNOSINE N-METHYLTRANSFERASE"/>
    <property type="match status" value="1"/>
</dbReference>
<dbReference type="PANTHER" id="PTHR12303">
    <property type="entry name" value="CARNOSINE N-METHYLTRANSFERASE"/>
    <property type="match status" value="1"/>
</dbReference>
<sequence length="367" mass="41323">MSNSHSHDGSHSHTHDHGHDLEESLGLSRTLNSFTSYRPSLHSSLTHRLRRYHSLPLPHRSLLSTYPSQIRHASTCIDENASLLESIAEVGGTGVLGDVKNGVEGCGEGDMEKVRSVVKQFARDWSVEGRGERDACYRPIVELLESLFPDRHERNIRVLVPGAGLARLAWELARVGFHAQANEFSYHMLLGSFYILNCGVPVGHHTIHPYVHSWSNHRSRQNHFRSVAIPDVDVAGELQHERAGTLEFASGDFVQVYSKPTETSQYDAIATCFFIDTAQNIVDYITTIHNLLLPGGKWVNLGPLLWHFENKEEGGIELTADEVRGLVEEMGFRVEVQEKRVRTRYVGDEEGMLGYVYEAEFWVATKL</sequence>
<dbReference type="Pfam" id="PF07942">
    <property type="entry name" value="CARME"/>
    <property type="match status" value="1"/>
</dbReference>
<dbReference type="SMART" id="SM01296">
    <property type="entry name" value="N2227"/>
    <property type="match status" value="1"/>
</dbReference>
<keyword evidence="8" id="KW-1185">Reference proteome</keyword>
<dbReference type="InterPro" id="IPR012901">
    <property type="entry name" value="CARME"/>
</dbReference>
<dbReference type="EMBL" id="BACD03000042">
    <property type="protein sequence ID" value="GAO51163.1"/>
    <property type="molecule type" value="Genomic_DNA"/>
</dbReference>
<dbReference type="InterPro" id="IPR029063">
    <property type="entry name" value="SAM-dependent_MTases_sf"/>
</dbReference>
<comment type="similarity">
    <text evidence="1">Belongs to the carnosine N-methyltransferase family.</text>
</comment>
<name>A0A0E9NMY2_SAICN</name>
<reference evidence="7 8" key="1">
    <citation type="journal article" date="2011" name="J. Gen. Appl. Microbiol.">
        <title>Draft genome sequencing of the enigmatic yeast Saitoella complicata.</title>
        <authorList>
            <person name="Nishida H."/>
            <person name="Hamamoto M."/>
            <person name="Sugiyama J."/>
        </authorList>
    </citation>
    <scope>NUCLEOTIDE SEQUENCE [LARGE SCALE GENOMIC DNA]</scope>
    <source>
        <strain evidence="7 8">NRRL Y-17804</strain>
    </source>
</reference>
<evidence type="ECO:0000256" key="3">
    <source>
        <dbReference type="ARBA" id="ARBA00022603"/>
    </source>
</evidence>
<dbReference type="SUPFAM" id="SSF53335">
    <property type="entry name" value="S-adenosyl-L-methionine-dependent methyltransferases"/>
    <property type="match status" value="1"/>
</dbReference>
<accession>A0A0E9NMY2</accession>
<keyword evidence="5" id="KW-0949">S-adenosyl-L-methionine</keyword>
<reference evidence="7 8" key="2">
    <citation type="journal article" date="2014" name="J. Gen. Appl. Microbiol.">
        <title>The early diverging ascomycetous budding yeast Saitoella complicata has three histone deacetylases belonging to the Clr6, Hos2, and Rpd3 lineages.</title>
        <authorList>
            <person name="Nishida H."/>
            <person name="Matsumoto T."/>
            <person name="Kondo S."/>
            <person name="Hamamoto M."/>
            <person name="Yoshikawa H."/>
        </authorList>
    </citation>
    <scope>NUCLEOTIDE SEQUENCE [LARGE SCALE GENOMIC DNA]</scope>
    <source>
        <strain evidence="7 8">NRRL Y-17804</strain>
    </source>
</reference>
<evidence type="ECO:0000256" key="4">
    <source>
        <dbReference type="ARBA" id="ARBA00022679"/>
    </source>
</evidence>
<dbReference type="STRING" id="698492.A0A0E9NMY2"/>
<reference evidence="7 8" key="3">
    <citation type="journal article" date="2015" name="Genome Announc.">
        <title>Draft Genome Sequence of the Archiascomycetous Yeast Saitoella complicata.</title>
        <authorList>
            <person name="Yamauchi K."/>
            <person name="Kondo S."/>
            <person name="Hamamoto M."/>
            <person name="Takahashi Y."/>
            <person name="Ogura Y."/>
            <person name="Hayashi T."/>
            <person name="Nishida H."/>
        </authorList>
    </citation>
    <scope>NUCLEOTIDE SEQUENCE [LARGE SCALE GENOMIC DNA]</scope>
    <source>
        <strain evidence="7 8">NRRL Y-17804</strain>
    </source>
</reference>
<keyword evidence="4" id="KW-0808">Transferase</keyword>
<organism evidence="7 8">
    <name type="scientific">Saitoella complicata (strain BCRC 22490 / CBS 7301 / JCM 7358 / NBRC 10748 / NRRL Y-17804)</name>
    <dbReference type="NCBI Taxonomy" id="698492"/>
    <lineage>
        <taxon>Eukaryota</taxon>
        <taxon>Fungi</taxon>
        <taxon>Dikarya</taxon>
        <taxon>Ascomycota</taxon>
        <taxon>Taphrinomycotina</taxon>
        <taxon>Taphrinomycotina incertae sedis</taxon>
        <taxon>Saitoella</taxon>
    </lineage>
</organism>
<dbReference type="AlphaFoldDB" id="A0A0E9NMY2"/>
<evidence type="ECO:0000313" key="7">
    <source>
        <dbReference type="EMBL" id="GAO51163.1"/>
    </source>
</evidence>
<feature type="region of interest" description="Disordered" evidence="6">
    <location>
        <begin position="1"/>
        <end position="22"/>
    </location>
</feature>
<dbReference type="GO" id="GO:0030735">
    <property type="term" value="F:carnosine N-methyltransferase activity"/>
    <property type="evidence" value="ECO:0007669"/>
    <property type="project" value="UniProtKB-EC"/>
</dbReference>
<evidence type="ECO:0000256" key="1">
    <source>
        <dbReference type="ARBA" id="ARBA00010086"/>
    </source>
</evidence>
<dbReference type="Proteomes" id="UP000033140">
    <property type="component" value="Unassembled WGS sequence"/>
</dbReference>
<protein>
    <recommendedName>
        <fullName evidence="2">carnosine N-methyltransferase</fullName>
        <ecNumber evidence="2">2.1.1.22</ecNumber>
    </recommendedName>
</protein>
<evidence type="ECO:0000256" key="5">
    <source>
        <dbReference type="ARBA" id="ARBA00022691"/>
    </source>
</evidence>
<evidence type="ECO:0000313" key="8">
    <source>
        <dbReference type="Proteomes" id="UP000033140"/>
    </source>
</evidence>
<keyword evidence="3" id="KW-0489">Methyltransferase</keyword>